<protein>
    <submittedName>
        <fullName evidence="1">Tail protein</fullName>
    </submittedName>
</protein>
<dbReference type="EMBL" id="BK014986">
    <property type="protein sequence ID" value="DAD85681.1"/>
    <property type="molecule type" value="Genomic_DNA"/>
</dbReference>
<dbReference type="Gene3D" id="3.40.50.11790">
    <property type="match status" value="1"/>
</dbReference>
<evidence type="ECO:0000313" key="1">
    <source>
        <dbReference type="EMBL" id="DAD85681.1"/>
    </source>
</evidence>
<accession>A0A8S5MTN4</accession>
<proteinExistence type="predicted"/>
<sequence>MGLPQLTFALQKAANTVVARTTQGIVGMILKDTKALGVHVIYQENDIPTDLGADNIAYIKRALIGHINRPYCIFLAVVDSTSGSVSTGFTDLGQYSYDYLVGPPDIASPDTTTLAGLVIAQRKNRYIGKGVLPNTASDDEGIINFTATNIKVGTSTYDTGEYASRIAGMLSGTPADCSATNAPLPEVTGVDAVEDADGAIDDGELILVNDGRQVKLSRAVTSLVTLEGKPAALKKIKAVAAVDLIRYYALTTIEDNYLGKCANTYDNKCILLTALRSYLKALEDSDVLLEKSSGAELDPTAIRTYLVNQATLSGDVDEVNRIKALDDTAVIKEDTGSYVFIRLYGYVLDAMEDFSIVLEISNGLMAA</sequence>
<reference evidence="1" key="1">
    <citation type="journal article" date="2021" name="Proc. Natl. Acad. Sci. U.S.A.">
        <title>A Catalog of Tens of Thousands of Viruses from Human Metagenomes Reveals Hidden Associations with Chronic Diseases.</title>
        <authorList>
            <person name="Tisza M.J."/>
            <person name="Buck C.B."/>
        </authorList>
    </citation>
    <scope>NUCLEOTIDE SEQUENCE</scope>
    <source>
        <strain evidence="1">CtP6113</strain>
    </source>
</reference>
<organism evidence="1">
    <name type="scientific">Siphoviridae sp. ctP6113</name>
    <dbReference type="NCBI Taxonomy" id="2826318"/>
    <lineage>
        <taxon>Viruses</taxon>
        <taxon>Duplodnaviria</taxon>
        <taxon>Heunggongvirae</taxon>
        <taxon>Uroviricota</taxon>
        <taxon>Caudoviricetes</taxon>
    </lineage>
</organism>
<dbReference type="Gene3D" id="3.30.1370.220">
    <property type="match status" value="1"/>
</dbReference>
<name>A0A8S5MTN4_9CAUD</name>